<comment type="caution">
    <text evidence="1">The sequence shown here is derived from an EMBL/GenBank/DDBJ whole genome shotgun (WGS) entry which is preliminary data.</text>
</comment>
<proteinExistence type="predicted"/>
<sequence length="460" mass="51684">MPENTKDALSRLIATFPPLFQVQKGMRLCDLLAAIAREFDRIDRELAYGFRSHMVDAADPEPDQMPDDLRKIGALFDIWPEKDETAAGFRRRLRDTIRIYLAGLGTADAVLKMAALTYGFGLSDGDIERPTADNPFVTTGSLTKDLRLRVVDNPPDRQRLKPTPLYPGLIFEVWNHGLFDVIPGIEIRTSAQALMVPLITNLTTGQQLIFNGVIPPETLFTARPDPENDRYIIRIGKAVLESGEVFKGDFFDTALFDQSRFAEPGGLIRLPRGRSVIRFELKAPVFDDARFDVSRFYSEPVGQWDLKHFDRCIFMPEPPLGHISFAWTERKPAAFRLDIPFSLFTDAPEKTRKLRRVISGIKPAGVEAIIGTEKRLASDRFDALDGPVRASIAAPFAENAVMSERFVRATDVRAENMPMESRLKVIRTEGDRLAEPQAMSDTLVFKGAFDATRFETSVFA</sequence>
<dbReference type="OrthoDB" id="4811652at2"/>
<name>A0A401FWK6_9BACT</name>
<accession>A0A401FWK6</accession>
<dbReference type="RefSeq" id="WP_124328645.1">
    <property type="nucleotide sequence ID" value="NZ_BEXT01000001.1"/>
</dbReference>
<evidence type="ECO:0000313" key="1">
    <source>
        <dbReference type="EMBL" id="GBC61346.1"/>
    </source>
</evidence>
<dbReference type="EMBL" id="BEXT01000001">
    <property type="protein sequence ID" value="GBC61346.1"/>
    <property type="molecule type" value="Genomic_DNA"/>
</dbReference>
<evidence type="ECO:0008006" key="3">
    <source>
        <dbReference type="Google" id="ProtNLM"/>
    </source>
</evidence>
<dbReference type="Proteomes" id="UP000288096">
    <property type="component" value="Unassembled WGS sequence"/>
</dbReference>
<evidence type="ECO:0000313" key="2">
    <source>
        <dbReference type="Proteomes" id="UP000288096"/>
    </source>
</evidence>
<dbReference type="AlphaFoldDB" id="A0A401FWK6"/>
<reference evidence="2" key="2">
    <citation type="submission" date="2019-01" db="EMBL/GenBank/DDBJ databases">
        <title>Genome sequence of Desulfonema ishimotonii strain Tokyo 01.</title>
        <authorList>
            <person name="Fukui M."/>
        </authorList>
    </citation>
    <scope>NUCLEOTIDE SEQUENCE [LARGE SCALE GENOMIC DNA]</scope>
    <source>
        <strain evidence="2">Tokyo 01</strain>
    </source>
</reference>
<organism evidence="1 2">
    <name type="scientific">Desulfonema ishimotonii</name>
    <dbReference type="NCBI Taxonomy" id="45657"/>
    <lineage>
        <taxon>Bacteria</taxon>
        <taxon>Pseudomonadati</taxon>
        <taxon>Thermodesulfobacteriota</taxon>
        <taxon>Desulfobacteria</taxon>
        <taxon>Desulfobacterales</taxon>
        <taxon>Desulfococcaceae</taxon>
        <taxon>Desulfonema</taxon>
    </lineage>
</organism>
<gene>
    <name evidence="1" type="ORF">DENIS_2306</name>
</gene>
<keyword evidence="2" id="KW-1185">Reference proteome</keyword>
<protein>
    <recommendedName>
        <fullName evidence="3">Phage tail protein</fullName>
    </recommendedName>
</protein>
<reference evidence="2" key="1">
    <citation type="submission" date="2017-11" db="EMBL/GenBank/DDBJ databases">
        <authorList>
            <person name="Watanabe M."/>
            <person name="Kojima H."/>
        </authorList>
    </citation>
    <scope>NUCLEOTIDE SEQUENCE [LARGE SCALE GENOMIC DNA]</scope>
    <source>
        <strain evidence="2">Tokyo 01</strain>
    </source>
</reference>